<dbReference type="InterPro" id="IPR037401">
    <property type="entry name" value="SnoaL-like"/>
</dbReference>
<organism evidence="4 5">
    <name type="scientific">Dillenia turbinata</name>
    <dbReference type="NCBI Taxonomy" id="194707"/>
    <lineage>
        <taxon>Eukaryota</taxon>
        <taxon>Viridiplantae</taxon>
        <taxon>Streptophyta</taxon>
        <taxon>Embryophyta</taxon>
        <taxon>Tracheophyta</taxon>
        <taxon>Spermatophyta</taxon>
        <taxon>Magnoliopsida</taxon>
        <taxon>eudicotyledons</taxon>
        <taxon>Gunneridae</taxon>
        <taxon>Pentapetalae</taxon>
        <taxon>Dilleniales</taxon>
        <taxon>Dilleniaceae</taxon>
        <taxon>Dillenia</taxon>
    </lineage>
</organism>
<dbReference type="InterPro" id="IPR032710">
    <property type="entry name" value="NTF2-like_dom_sf"/>
</dbReference>
<dbReference type="Gene3D" id="3.10.450.50">
    <property type="match status" value="1"/>
</dbReference>
<keyword evidence="5" id="KW-1185">Reference proteome</keyword>
<name>A0AAN8VWH1_9MAGN</name>
<evidence type="ECO:0000313" key="4">
    <source>
        <dbReference type="EMBL" id="KAK6935428.1"/>
    </source>
</evidence>
<feature type="domain" description="SnoaL-like" evidence="3">
    <location>
        <begin position="90"/>
        <end position="190"/>
    </location>
</feature>
<feature type="transmembrane region" description="Helical" evidence="2">
    <location>
        <begin position="267"/>
        <end position="286"/>
    </location>
</feature>
<evidence type="ECO:0000313" key="5">
    <source>
        <dbReference type="Proteomes" id="UP001370490"/>
    </source>
</evidence>
<evidence type="ECO:0000256" key="1">
    <source>
        <dbReference type="SAM" id="MobiDB-lite"/>
    </source>
</evidence>
<comment type="caution">
    <text evidence="4">The sequence shown here is derived from an EMBL/GenBank/DDBJ whole genome shotgun (WGS) entry which is preliminary data.</text>
</comment>
<dbReference type="AlphaFoldDB" id="A0AAN8VWH1"/>
<gene>
    <name evidence="4" type="ORF">RJ641_035583</name>
</gene>
<dbReference type="Pfam" id="PF12680">
    <property type="entry name" value="SnoaL_2"/>
    <property type="match status" value="1"/>
</dbReference>
<proteinExistence type="predicted"/>
<dbReference type="EMBL" id="JBAMMX010000008">
    <property type="protein sequence ID" value="KAK6935428.1"/>
    <property type="molecule type" value="Genomic_DNA"/>
</dbReference>
<keyword evidence="2" id="KW-0812">Transmembrane</keyword>
<keyword evidence="2" id="KW-1133">Transmembrane helix</keyword>
<evidence type="ECO:0000256" key="2">
    <source>
        <dbReference type="SAM" id="Phobius"/>
    </source>
</evidence>
<sequence>MVTSLPLGGGQAPRQIKCRKPGRGPESRLLVFTKVCQVHVNKFKFPKQRSSINGSHGIRIVENRRLFPVVSAMLNTYPEMTPVSAAEIIKTFYTCINEKNLEQLGIFISDNCHFEDSSFQKPFDGKKKVMHFLEQLIACMGPSVKFKLGHICEGEELTVGVDWHLEWKEYQIPFTRGSSFYECSVKGERIVVKKAQIITESPIKPGGSVLTLLKTVSFLFENFPKTAEGLLRSPRAIQHFVQQVFNMVLGSFYKPVLLFYINFWKVILRPLSYVLNMLFYILKIFFK</sequence>
<evidence type="ECO:0000259" key="3">
    <source>
        <dbReference type="Pfam" id="PF12680"/>
    </source>
</evidence>
<keyword evidence="2" id="KW-0472">Membrane</keyword>
<protein>
    <recommendedName>
        <fullName evidence="3">SnoaL-like domain-containing protein</fullName>
    </recommendedName>
</protein>
<dbReference type="PANTHER" id="PTHR33698">
    <property type="entry name" value="NUCLEAR TRANSPORT FACTOR 2 (NTF2)-LIKE PROTEIN"/>
    <property type="match status" value="1"/>
</dbReference>
<dbReference type="Proteomes" id="UP001370490">
    <property type="component" value="Unassembled WGS sequence"/>
</dbReference>
<accession>A0AAN8VWH1</accession>
<dbReference type="SUPFAM" id="SSF54427">
    <property type="entry name" value="NTF2-like"/>
    <property type="match status" value="1"/>
</dbReference>
<reference evidence="4 5" key="1">
    <citation type="submission" date="2023-12" db="EMBL/GenBank/DDBJ databases">
        <title>A high-quality genome assembly for Dillenia turbinata (Dilleniales).</title>
        <authorList>
            <person name="Chanderbali A."/>
        </authorList>
    </citation>
    <scope>NUCLEOTIDE SEQUENCE [LARGE SCALE GENOMIC DNA]</scope>
    <source>
        <strain evidence="4">LSX21</strain>
        <tissue evidence="4">Leaf</tissue>
    </source>
</reference>
<feature type="region of interest" description="Disordered" evidence="1">
    <location>
        <begin position="1"/>
        <end position="21"/>
    </location>
</feature>
<dbReference type="PANTHER" id="PTHR33698:SF1">
    <property type="entry name" value="NUCLEAR TRANSPORT FACTOR 2 (NTF2) FAMILY PROTEIN"/>
    <property type="match status" value="1"/>
</dbReference>